<dbReference type="OrthoDB" id="2340634at2759"/>
<dbReference type="EMBL" id="QKWP01001226">
    <property type="protein sequence ID" value="RIB10635.1"/>
    <property type="molecule type" value="Genomic_DNA"/>
</dbReference>
<accession>A0A397UK45</accession>
<evidence type="ECO:0000313" key="3">
    <source>
        <dbReference type="Proteomes" id="UP000266673"/>
    </source>
</evidence>
<dbReference type="Pfam" id="PF07534">
    <property type="entry name" value="TLD"/>
    <property type="match status" value="1"/>
</dbReference>
<reference evidence="2 3" key="1">
    <citation type="submission" date="2018-06" db="EMBL/GenBank/DDBJ databases">
        <title>Comparative genomics reveals the genomic features of Rhizophagus irregularis, R. cerebriforme, R. diaphanum and Gigaspora rosea, and their symbiotic lifestyle signature.</title>
        <authorList>
            <person name="Morin E."/>
            <person name="San Clemente H."/>
            <person name="Chen E.C.H."/>
            <person name="De La Providencia I."/>
            <person name="Hainaut M."/>
            <person name="Kuo A."/>
            <person name="Kohler A."/>
            <person name="Murat C."/>
            <person name="Tang N."/>
            <person name="Roy S."/>
            <person name="Loubradou J."/>
            <person name="Henrissat B."/>
            <person name="Grigoriev I.V."/>
            <person name="Corradi N."/>
            <person name="Roux C."/>
            <person name="Martin F.M."/>
        </authorList>
    </citation>
    <scope>NUCLEOTIDE SEQUENCE [LARGE SCALE GENOMIC DNA]</scope>
    <source>
        <strain evidence="2 3">DAOM 194757</strain>
    </source>
</reference>
<organism evidence="2 3">
    <name type="scientific">Gigaspora rosea</name>
    <dbReference type="NCBI Taxonomy" id="44941"/>
    <lineage>
        <taxon>Eukaryota</taxon>
        <taxon>Fungi</taxon>
        <taxon>Fungi incertae sedis</taxon>
        <taxon>Mucoromycota</taxon>
        <taxon>Glomeromycotina</taxon>
        <taxon>Glomeromycetes</taxon>
        <taxon>Diversisporales</taxon>
        <taxon>Gigasporaceae</taxon>
        <taxon>Gigaspora</taxon>
    </lineage>
</organism>
<protein>
    <recommendedName>
        <fullName evidence="1">TLDc domain-containing protein</fullName>
    </recommendedName>
</protein>
<dbReference type="Proteomes" id="UP000266673">
    <property type="component" value="Unassembled WGS sequence"/>
</dbReference>
<dbReference type="AlphaFoldDB" id="A0A397UK45"/>
<dbReference type="PROSITE" id="PS51886">
    <property type="entry name" value="TLDC"/>
    <property type="match status" value="1"/>
</dbReference>
<comment type="caution">
    <text evidence="2">The sequence shown here is derived from an EMBL/GenBank/DDBJ whole genome shotgun (WGS) entry which is preliminary data.</text>
</comment>
<feature type="domain" description="TLDc" evidence="1">
    <location>
        <begin position="6"/>
        <end position="153"/>
    </location>
</feature>
<proteinExistence type="predicted"/>
<name>A0A397UK45_9GLOM</name>
<sequence length="153" mass="17709">MPIFSEIINEEHAAEIASWIDEKLVTYSVENNPYNIKLLIRGNKNDFTPESFWNVCDKQANTVLIMKVENTDEILGGYNPIERDKTFKYWRNCNNSFIFSLKNNTIQSSILSRVKDTDYAIYCDPSYGPCFGGGFDICVVNNFVQCWCRHSSY</sequence>
<gene>
    <name evidence="2" type="ORF">C2G38_2043320</name>
</gene>
<dbReference type="InterPro" id="IPR006571">
    <property type="entry name" value="TLDc_dom"/>
</dbReference>
<evidence type="ECO:0000259" key="1">
    <source>
        <dbReference type="PROSITE" id="PS51886"/>
    </source>
</evidence>
<keyword evidence="3" id="KW-1185">Reference proteome</keyword>
<evidence type="ECO:0000313" key="2">
    <source>
        <dbReference type="EMBL" id="RIB10635.1"/>
    </source>
</evidence>